<gene>
    <name evidence="1" type="ORF">LSP04_20940</name>
</gene>
<dbReference type="Proteomes" id="UP000321691">
    <property type="component" value="Unassembled WGS sequence"/>
</dbReference>
<protein>
    <recommendedName>
        <fullName evidence="3">Transposase</fullName>
    </recommendedName>
</protein>
<reference evidence="1 2" key="1">
    <citation type="submission" date="2019-07" db="EMBL/GenBank/DDBJ databases">
        <title>Whole genome shotgun sequence of Lactobacillus spicheri NBRC 107155.</title>
        <authorList>
            <person name="Hosoyama A."/>
            <person name="Uohara A."/>
            <person name="Ohji S."/>
            <person name="Ichikawa N."/>
        </authorList>
    </citation>
    <scope>NUCLEOTIDE SEQUENCE [LARGE SCALE GENOMIC DNA]</scope>
    <source>
        <strain evidence="1 2">NBRC 107155</strain>
    </source>
</reference>
<organism evidence="1 2">
    <name type="scientific">Levilactobacillus spicheri</name>
    <dbReference type="NCBI Taxonomy" id="216463"/>
    <lineage>
        <taxon>Bacteria</taxon>
        <taxon>Bacillati</taxon>
        <taxon>Bacillota</taxon>
        <taxon>Bacilli</taxon>
        <taxon>Lactobacillales</taxon>
        <taxon>Lactobacillaceae</taxon>
        <taxon>Levilactobacillus</taxon>
    </lineage>
</organism>
<evidence type="ECO:0000313" key="2">
    <source>
        <dbReference type="Proteomes" id="UP000321691"/>
    </source>
</evidence>
<proteinExistence type="predicted"/>
<comment type="caution">
    <text evidence="1">The sequence shown here is derived from an EMBL/GenBank/DDBJ whole genome shotgun (WGS) entry which is preliminary data.</text>
</comment>
<sequence>MNRFSRGERTETGLDMILTSKRYWRLTMLIILPGKCEYNQAETLTTLRRIGKGNLKT</sequence>
<name>A0ABQ0WVB8_9LACO</name>
<evidence type="ECO:0000313" key="1">
    <source>
        <dbReference type="EMBL" id="GEO67675.1"/>
    </source>
</evidence>
<accession>A0ABQ0WVB8</accession>
<keyword evidence="2" id="KW-1185">Reference proteome</keyword>
<dbReference type="EMBL" id="BJZI01000041">
    <property type="protein sequence ID" value="GEO67675.1"/>
    <property type="molecule type" value="Genomic_DNA"/>
</dbReference>
<evidence type="ECO:0008006" key="3">
    <source>
        <dbReference type="Google" id="ProtNLM"/>
    </source>
</evidence>